<protein>
    <submittedName>
        <fullName evidence="7">Amino acid permease-13</fullName>
    </submittedName>
</protein>
<keyword evidence="2" id="KW-0813">Transport</keyword>
<name>A0A4U7AXA6_9PEZI</name>
<accession>A0A4U7AXA6</accession>
<dbReference type="AlphaFoldDB" id="A0A4U7AXA6"/>
<dbReference type="GO" id="GO:0016020">
    <property type="term" value="C:membrane"/>
    <property type="evidence" value="ECO:0007669"/>
    <property type="project" value="UniProtKB-SubCell"/>
</dbReference>
<feature type="transmembrane region" description="Helical" evidence="6">
    <location>
        <begin position="316"/>
        <end position="337"/>
    </location>
</feature>
<feature type="transmembrane region" description="Helical" evidence="6">
    <location>
        <begin position="394"/>
        <end position="416"/>
    </location>
</feature>
<feature type="transmembrane region" description="Helical" evidence="6">
    <location>
        <begin position="114"/>
        <end position="135"/>
    </location>
</feature>
<feature type="transmembrane region" description="Helical" evidence="6">
    <location>
        <begin position="263"/>
        <end position="287"/>
    </location>
</feature>
<evidence type="ECO:0000256" key="1">
    <source>
        <dbReference type="ARBA" id="ARBA00004141"/>
    </source>
</evidence>
<keyword evidence="5 6" id="KW-0472">Membrane</keyword>
<evidence type="ECO:0000256" key="2">
    <source>
        <dbReference type="ARBA" id="ARBA00022448"/>
    </source>
</evidence>
<reference evidence="7 8" key="1">
    <citation type="submission" date="2018-02" db="EMBL/GenBank/DDBJ databases">
        <title>Draft genome sequences of Elsinoe sp., causing black scab on jojoba.</title>
        <authorList>
            <person name="Stodart B."/>
            <person name="Jeffress S."/>
            <person name="Ash G."/>
            <person name="Arun Chinnappa K."/>
        </authorList>
    </citation>
    <scope>NUCLEOTIDE SEQUENCE [LARGE SCALE GENOMIC DNA]</scope>
    <source>
        <strain evidence="7 8">Hillstone_2</strain>
    </source>
</reference>
<dbReference type="InterPro" id="IPR002293">
    <property type="entry name" value="AA/rel_permease1"/>
</dbReference>
<dbReference type="EMBL" id="PTQR01000091">
    <property type="protein sequence ID" value="TKX20344.1"/>
    <property type="molecule type" value="Genomic_DNA"/>
</dbReference>
<feature type="transmembrane region" description="Helical" evidence="6">
    <location>
        <begin position="223"/>
        <end position="242"/>
    </location>
</feature>
<dbReference type="Pfam" id="PF13520">
    <property type="entry name" value="AA_permease_2"/>
    <property type="match status" value="1"/>
</dbReference>
<dbReference type="PANTHER" id="PTHR45649">
    <property type="entry name" value="AMINO-ACID PERMEASE BAT1"/>
    <property type="match status" value="1"/>
</dbReference>
<keyword evidence="4 6" id="KW-1133">Transmembrane helix</keyword>
<dbReference type="Gene3D" id="1.20.1740.10">
    <property type="entry name" value="Amino acid/polyamine transporter I"/>
    <property type="match status" value="1"/>
</dbReference>
<comment type="caution">
    <text evidence="7">The sequence shown here is derived from an EMBL/GenBank/DDBJ whole genome shotgun (WGS) entry which is preliminary data.</text>
</comment>
<gene>
    <name evidence="7" type="ORF">C1H76_7498</name>
</gene>
<feature type="transmembrane region" description="Helical" evidence="6">
    <location>
        <begin position="32"/>
        <end position="57"/>
    </location>
</feature>
<feature type="transmembrane region" description="Helical" evidence="6">
    <location>
        <begin position="155"/>
        <end position="175"/>
    </location>
</feature>
<feature type="transmembrane region" description="Helical" evidence="6">
    <location>
        <begin position="437"/>
        <end position="454"/>
    </location>
</feature>
<dbReference type="Proteomes" id="UP000308133">
    <property type="component" value="Unassembled WGS sequence"/>
</dbReference>
<evidence type="ECO:0000256" key="3">
    <source>
        <dbReference type="ARBA" id="ARBA00022692"/>
    </source>
</evidence>
<keyword evidence="3 6" id="KW-0812">Transmembrane</keyword>
<evidence type="ECO:0000313" key="7">
    <source>
        <dbReference type="EMBL" id="TKX20344.1"/>
    </source>
</evidence>
<feature type="transmembrane region" description="Helical" evidence="6">
    <location>
        <begin position="182"/>
        <end position="203"/>
    </location>
</feature>
<evidence type="ECO:0000256" key="4">
    <source>
        <dbReference type="ARBA" id="ARBA00022989"/>
    </source>
</evidence>
<feature type="transmembrane region" description="Helical" evidence="6">
    <location>
        <begin position="370"/>
        <end position="388"/>
    </location>
</feature>
<proteinExistence type="predicted"/>
<organism evidence="7 8">
    <name type="scientific">Elsinoe australis</name>
    <dbReference type="NCBI Taxonomy" id="40998"/>
    <lineage>
        <taxon>Eukaryota</taxon>
        <taxon>Fungi</taxon>
        <taxon>Dikarya</taxon>
        <taxon>Ascomycota</taxon>
        <taxon>Pezizomycotina</taxon>
        <taxon>Dothideomycetes</taxon>
        <taxon>Dothideomycetidae</taxon>
        <taxon>Myriangiales</taxon>
        <taxon>Elsinoaceae</taxon>
        <taxon>Elsinoe</taxon>
    </lineage>
</organism>
<comment type="subcellular location">
    <subcellularLocation>
        <location evidence="1">Membrane</location>
        <topology evidence="1">Multi-pass membrane protein</topology>
    </subcellularLocation>
</comment>
<sequence length="513" mass="55716">MADQKADTFEVDDKQSCPPAVGEQQMRKQFSIWSLASVCLCLMATWEALGSVVAAGLAGGGAPCVFYNYLLSLVGSILVAASLGEISSIYPTAGGQYHWVAMLAPKHLSRSPSWYTAWISIGGLIVLTASSAFAAGLQYRALILITTPDYAPQPWHGLLFYWLILAYSLLLNLYGSKYLAGVNLWSGILHIVGFFAILITLSVMAPKQSAAFVFTETSNETGWSENGIAWLVGLVSTVYPFLGYDCAAHLSEEMSNPARDVPLAMVGSVVLNGLLGLAYCIVLLFSLSDLETLLTTTTGFPFVQLFINVTKSQPGAIILTLIPTLIATAANAAGLISTSRTAWALARDSGFPFPKYFSKIDDHLLVPKRMILCISFLQMLLGFIYLGSVTAFNAILSMSIFGVYLSYLLPIGYMLFFGRKDRQLHPPGPFSMGRFGAAVNVVAIIWLLLALVFSTFPGVRPVTPQNMNYCIVVMAGWFVFGVVYYVIWGSKTYFGPCIDLEGIALAREQSNAR</sequence>
<feature type="transmembrane region" description="Helical" evidence="6">
    <location>
        <begin position="69"/>
        <end position="93"/>
    </location>
</feature>
<evidence type="ECO:0000256" key="6">
    <source>
        <dbReference type="SAM" id="Phobius"/>
    </source>
</evidence>
<feature type="transmembrane region" description="Helical" evidence="6">
    <location>
        <begin position="466"/>
        <end position="487"/>
    </location>
</feature>
<dbReference type="PANTHER" id="PTHR45649:SF14">
    <property type="entry name" value="GABA PERMEASE"/>
    <property type="match status" value="1"/>
</dbReference>
<evidence type="ECO:0000256" key="5">
    <source>
        <dbReference type="ARBA" id="ARBA00023136"/>
    </source>
</evidence>
<evidence type="ECO:0000313" key="8">
    <source>
        <dbReference type="Proteomes" id="UP000308133"/>
    </source>
</evidence>
<dbReference type="PIRSF" id="PIRSF006060">
    <property type="entry name" value="AA_transporter"/>
    <property type="match status" value="1"/>
</dbReference>
<dbReference type="GO" id="GO:0022857">
    <property type="term" value="F:transmembrane transporter activity"/>
    <property type="evidence" value="ECO:0007669"/>
    <property type="project" value="InterPro"/>
</dbReference>